<dbReference type="Proteomes" id="UP000095284">
    <property type="component" value="Unplaced"/>
</dbReference>
<organism evidence="1 2">
    <name type="scientific">Bursaphelenchus xylophilus</name>
    <name type="common">Pinewood nematode worm</name>
    <name type="synonym">Aphelenchoides xylophilus</name>
    <dbReference type="NCBI Taxonomy" id="6326"/>
    <lineage>
        <taxon>Eukaryota</taxon>
        <taxon>Metazoa</taxon>
        <taxon>Ecdysozoa</taxon>
        <taxon>Nematoda</taxon>
        <taxon>Chromadorea</taxon>
        <taxon>Rhabditida</taxon>
        <taxon>Tylenchina</taxon>
        <taxon>Tylenchomorpha</taxon>
        <taxon>Aphelenchoidea</taxon>
        <taxon>Aphelenchoididae</taxon>
        <taxon>Bursaphelenchus</taxon>
    </lineage>
</organism>
<protein>
    <submittedName>
        <fullName evidence="2">Transcriptional regulator</fullName>
    </submittedName>
</protein>
<evidence type="ECO:0000313" key="1">
    <source>
        <dbReference type="Proteomes" id="UP000095284"/>
    </source>
</evidence>
<reference evidence="2" key="1">
    <citation type="submission" date="2016-11" db="UniProtKB">
        <authorList>
            <consortium name="WormBaseParasite"/>
        </authorList>
    </citation>
    <scope>IDENTIFICATION</scope>
</reference>
<evidence type="ECO:0000313" key="2">
    <source>
        <dbReference type="WBParaSite" id="BXY_1245600.1"/>
    </source>
</evidence>
<sequence length="30" mass="3365">MAMMNNGDLFVKMTKILLMANHAVVNLTKD</sequence>
<accession>A0A1I7SHE0</accession>
<name>A0A1I7SHE0_BURXY</name>
<dbReference type="WBParaSite" id="BXY_1245600.1">
    <property type="protein sequence ID" value="BXY_1245600.1"/>
    <property type="gene ID" value="BXY_1245600"/>
</dbReference>
<dbReference type="AlphaFoldDB" id="A0A1I7SHE0"/>
<proteinExistence type="predicted"/>